<reference evidence="3" key="1">
    <citation type="journal article" date="2018" name="Nat. Microbiol.">
        <title>Leveraging single-cell genomics to expand the fungal tree of life.</title>
        <authorList>
            <person name="Ahrendt S.R."/>
            <person name="Quandt C.A."/>
            <person name="Ciobanu D."/>
            <person name="Clum A."/>
            <person name="Salamov A."/>
            <person name="Andreopoulos B."/>
            <person name="Cheng J.F."/>
            <person name="Woyke T."/>
            <person name="Pelin A."/>
            <person name="Henrissat B."/>
            <person name="Reynolds N.K."/>
            <person name="Benny G.L."/>
            <person name="Smith M.E."/>
            <person name="James T.Y."/>
            <person name="Grigoriev I.V."/>
        </authorList>
    </citation>
    <scope>NUCLEOTIDE SEQUENCE [LARGE SCALE GENOMIC DNA]</scope>
</reference>
<gene>
    <name evidence="2" type="ORF">BDK51DRAFT_29384</name>
</gene>
<accession>A0A4P9WK40</accession>
<feature type="region of interest" description="Disordered" evidence="1">
    <location>
        <begin position="93"/>
        <end position="113"/>
    </location>
</feature>
<protein>
    <submittedName>
        <fullName evidence="2">Uncharacterized protein</fullName>
    </submittedName>
</protein>
<sequence>MALTNQGPCRRIRDWIEPDPSQWGEADLVPGHHAGTTVVEDGLADISARWELVWQEGKMRKMLVSWGRWGYPPWPFPKFIAYGVAIEKEGVQQEGEMAEKEGVEGKEGKQMEK</sequence>
<proteinExistence type="predicted"/>
<dbReference type="AlphaFoldDB" id="A0A4P9WK40"/>
<name>A0A4P9WK40_9FUNG</name>
<dbReference type="Proteomes" id="UP000269721">
    <property type="component" value="Unassembled WGS sequence"/>
</dbReference>
<organism evidence="2 3">
    <name type="scientific">Blyttiomyces helicus</name>
    <dbReference type="NCBI Taxonomy" id="388810"/>
    <lineage>
        <taxon>Eukaryota</taxon>
        <taxon>Fungi</taxon>
        <taxon>Fungi incertae sedis</taxon>
        <taxon>Chytridiomycota</taxon>
        <taxon>Chytridiomycota incertae sedis</taxon>
        <taxon>Chytridiomycetes</taxon>
        <taxon>Chytridiomycetes incertae sedis</taxon>
        <taxon>Blyttiomyces</taxon>
    </lineage>
</organism>
<dbReference type="EMBL" id="KZ994628">
    <property type="protein sequence ID" value="RKO92455.1"/>
    <property type="molecule type" value="Genomic_DNA"/>
</dbReference>
<evidence type="ECO:0000313" key="2">
    <source>
        <dbReference type="EMBL" id="RKO92455.1"/>
    </source>
</evidence>
<keyword evidence="3" id="KW-1185">Reference proteome</keyword>
<evidence type="ECO:0000256" key="1">
    <source>
        <dbReference type="SAM" id="MobiDB-lite"/>
    </source>
</evidence>
<evidence type="ECO:0000313" key="3">
    <source>
        <dbReference type="Proteomes" id="UP000269721"/>
    </source>
</evidence>